<keyword evidence="4" id="KW-1185">Reference proteome</keyword>
<sequence>MCATYNREPIISIKGDGHAACRGYVAIATQIAGGLRRHGKTVIAIECYPGVRTEEIVEGLCIPLQPAAIIHAERAAQSTDEIHHKIQRFLTDDRVFGYMAPFSVEDFYNQEKLEQLREEIDAVPSGVVVVIGTGASLVTRGDVLVYADLCRWEIQLRYRSQELGNWLAHNEQEEILKKYKRGFFVEWRAADRLKRTLLPAADFYLDTNADNDPKLVAVPALLNGLKQCVTQPFRLVPYFDPGVWGGTWLQEHIGLAPREHPYAWGFDGVPEENSLILKFGDVPVEIPAINAVFFEPVSLLGERVYARFGAEFPIRFDFLDTVKGGNLSLQVHPLTDYIKDKFGMSYTQDESYYILDADPGAQVYLGFKDGVDRDQLIDELEAAQSGSASFPAGKYVNVFPARKHDHFLIPAGTIHCIGAGAMVLEISATPYIFTFKLWDWDRLGLDGKPRPVHIEHGKRNLQWDRTTAWTESQLVNRTERIRETECWKEERTGLHELEFIETRRHWFTGPVPHQTNGNVHMLNLVEGEAAVVESPDGAFEPYVVHYAETFIIPAAVGAYTIRPLADNTAKPLATIKAYVRV</sequence>
<dbReference type="SUPFAM" id="SSF51182">
    <property type="entry name" value="RmlC-like cupins"/>
    <property type="match status" value="1"/>
</dbReference>
<keyword evidence="3" id="KW-0413">Isomerase</keyword>
<name>A0A3A1VMC2_9BACL</name>
<reference evidence="3 4" key="1">
    <citation type="submission" date="2018-09" db="EMBL/GenBank/DDBJ databases">
        <title>Paenibacillus aracenensis nov. sp. isolated from a cave in southern Spain.</title>
        <authorList>
            <person name="Jurado V."/>
            <person name="Gutierrez-Patricio S."/>
            <person name="Gonzalez-Pimentel J.L."/>
            <person name="Miller A.Z."/>
            <person name="Laiz L."/>
            <person name="Saiz-Jimenez C."/>
        </authorList>
    </citation>
    <scope>NUCLEOTIDE SEQUENCE [LARGE SCALE GENOMIC DNA]</scope>
    <source>
        <strain evidence="3 4">DSM 22867</strain>
    </source>
</reference>
<evidence type="ECO:0000313" key="4">
    <source>
        <dbReference type="Proteomes" id="UP000266482"/>
    </source>
</evidence>
<dbReference type="EMBL" id="QXQA01000002">
    <property type="protein sequence ID" value="RIX59663.1"/>
    <property type="molecule type" value="Genomic_DNA"/>
</dbReference>
<gene>
    <name evidence="3" type="ORF">D3P08_05900</name>
</gene>
<evidence type="ECO:0000256" key="1">
    <source>
        <dbReference type="ARBA" id="ARBA00022723"/>
    </source>
</evidence>
<dbReference type="PANTHER" id="PTHR42742:SF3">
    <property type="entry name" value="FRUCTOKINASE"/>
    <property type="match status" value="1"/>
</dbReference>
<evidence type="ECO:0000313" key="3">
    <source>
        <dbReference type="EMBL" id="RIX59663.1"/>
    </source>
</evidence>
<keyword evidence="2" id="KW-0862">Zinc</keyword>
<dbReference type="GO" id="GO:0046872">
    <property type="term" value="F:metal ion binding"/>
    <property type="evidence" value="ECO:0007669"/>
    <property type="project" value="UniProtKB-KW"/>
</dbReference>
<dbReference type="GO" id="GO:0016853">
    <property type="term" value="F:isomerase activity"/>
    <property type="evidence" value="ECO:0007669"/>
    <property type="project" value="UniProtKB-KW"/>
</dbReference>
<organism evidence="3 4">
    <name type="scientific">Paenibacillus nanensis</name>
    <dbReference type="NCBI Taxonomy" id="393251"/>
    <lineage>
        <taxon>Bacteria</taxon>
        <taxon>Bacillati</taxon>
        <taxon>Bacillota</taxon>
        <taxon>Bacilli</taxon>
        <taxon>Bacillales</taxon>
        <taxon>Paenibacillaceae</taxon>
        <taxon>Paenibacillus</taxon>
    </lineage>
</organism>
<dbReference type="AlphaFoldDB" id="A0A3A1VMC2"/>
<dbReference type="InterPro" id="IPR011051">
    <property type="entry name" value="RmlC_Cupin_sf"/>
</dbReference>
<dbReference type="PIRSF" id="PIRSF026713">
    <property type="entry name" value="PMI_Firm_long_prd"/>
    <property type="match status" value="1"/>
</dbReference>
<dbReference type="CDD" id="cd07010">
    <property type="entry name" value="cupin_PMI_type_I_N_bac"/>
    <property type="match status" value="1"/>
</dbReference>
<accession>A0A3A1VMC2</accession>
<dbReference type="RefSeq" id="WP_119598495.1">
    <property type="nucleotide sequence ID" value="NZ_QXQA01000002.1"/>
</dbReference>
<dbReference type="PANTHER" id="PTHR42742">
    <property type="entry name" value="TRANSCRIPTIONAL REPRESSOR MPRA"/>
    <property type="match status" value="1"/>
</dbReference>
<comment type="caution">
    <text evidence="3">The sequence shown here is derived from an EMBL/GenBank/DDBJ whole genome shotgun (WGS) entry which is preliminary data.</text>
</comment>
<dbReference type="Gene3D" id="2.60.120.10">
    <property type="entry name" value="Jelly Rolls"/>
    <property type="match status" value="1"/>
</dbReference>
<proteinExistence type="predicted"/>
<dbReference type="InterPro" id="IPR014710">
    <property type="entry name" value="RmlC-like_jellyroll"/>
</dbReference>
<keyword evidence="1" id="KW-0479">Metal-binding</keyword>
<evidence type="ECO:0000256" key="2">
    <source>
        <dbReference type="ARBA" id="ARBA00022833"/>
    </source>
</evidence>
<dbReference type="Proteomes" id="UP000266482">
    <property type="component" value="Unassembled WGS sequence"/>
</dbReference>
<dbReference type="OrthoDB" id="9808275at2"/>
<protein>
    <submittedName>
        <fullName evidence="3">Mannose-6-phosphate isomerase</fullName>
    </submittedName>
</protein>
<dbReference type="InterPro" id="IPR051804">
    <property type="entry name" value="Carb_Metab_Reg_Kinase/Isom"/>
</dbReference>
<dbReference type="InterPro" id="IPR016847">
    <property type="entry name" value="Man6P_Isoase_Firm_lng_prd"/>
</dbReference>